<dbReference type="InterPro" id="IPR036416">
    <property type="entry name" value="Pept_tRNA_hydro_sf"/>
</dbReference>
<sequence length="193" mass="21744">MKQRSLQPPLPRLVVFLGNPGKRYARSRHNFAWMVMESLFTIQGGLSQEGWKEKFHGLFLRRDNQVFLQPQTFMNHSGKSVVAALQFFGWSLEELLVVHDDLETPFGTVQSSFGGGHRGNNGLRSIITLSGGSDFWRLRLGIGRPPRGRAPGDWVLERFSPHEEACLGEITEGSAAFLLEQCRKATEKTLVFT</sequence>
<dbReference type="Pfam" id="PF01195">
    <property type="entry name" value="Pept_tRNA_hydro"/>
    <property type="match status" value="1"/>
</dbReference>
<name>A0A2S4K0S7_9SPIO</name>
<comment type="caution">
    <text evidence="4">The sequence shown here is derived from an EMBL/GenBank/DDBJ whole genome shotgun (WGS) entry which is preliminary data.</text>
</comment>
<dbReference type="PANTHER" id="PTHR17224:SF1">
    <property type="entry name" value="PEPTIDYL-TRNA HYDROLASE"/>
    <property type="match status" value="1"/>
</dbReference>
<evidence type="ECO:0000256" key="3">
    <source>
        <dbReference type="ARBA" id="ARBA00022884"/>
    </source>
</evidence>
<evidence type="ECO:0008006" key="6">
    <source>
        <dbReference type="Google" id="ProtNLM"/>
    </source>
</evidence>
<dbReference type="Proteomes" id="UP000237350">
    <property type="component" value="Unassembled WGS sequence"/>
</dbReference>
<organism evidence="4 5">
    <name type="scientific">Alkalispirochaeta sphaeroplastigenens</name>
    <dbReference type="NCBI Taxonomy" id="1187066"/>
    <lineage>
        <taxon>Bacteria</taxon>
        <taxon>Pseudomonadati</taxon>
        <taxon>Spirochaetota</taxon>
        <taxon>Spirochaetia</taxon>
        <taxon>Spirochaetales</taxon>
        <taxon>Spirochaetaceae</taxon>
        <taxon>Alkalispirochaeta</taxon>
    </lineage>
</organism>
<keyword evidence="2" id="KW-0378">Hydrolase</keyword>
<dbReference type="Gene3D" id="3.40.50.1470">
    <property type="entry name" value="Peptidyl-tRNA hydrolase"/>
    <property type="match status" value="1"/>
</dbReference>
<evidence type="ECO:0000313" key="5">
    <source>
        <dbReference type="Proteomes" id="UP000237350"/>
    </source>
</evidence>
<evidence type="ECO:0000313" key="4">
    <source>
        <dbReference type="EMBL" id="POR05356.1"/>
    </source>
</evidence>
<accession>A0A2S4K0S7</accession>
<dbReference type="CDD" id="cd00462">
    <property type="entry name" value="PTH"/>
    <property type="match status" value="1"/>
</dbReference>
<protein>
    <recommendedName>
        <fullName evidence="6">Peptidyl-tRNA hydrolase</fullName>
    </recommendedName>
</protein>
<keyword evidence="3" id="KW-0694">RNA-binding</keyword>
<proteinExistence type="predicted"/>
<dbReference type="GO" id="GO:0004045">
    <property type="term" value="F:peptidyl-tRNA hydrolase activity"/>
    <property type="evidence" value="ECO:0007669"/>
    <property type="project" value="InterPro"/>
</dbReference>
<dbReference type="SUPFAM" id="SSF53178">
    <property type="entry name" value="Peptidyl-tRNA hydrolase-like"/>
    <property type="match status" value="1"/>
</dbReference>
<reference evidence="5" key="1">
    <citation type="submission" date="2015-12" db="EMBL/GenBank/DDBJ databases">
        <authorList>
            <person name="Lodha T.D."/>
            <person name="Chintalapati S."/>
            <person name="Chintalapati V.R."/>
            <person name="Sravanthi T."/>
        </authorList>
    </citation>
    <scope>NUCLEOTIDE SEQUENCE [LARGE SCALE GENOMIC DNA]</scope>
    <source>
        <strain evidence="5">JC133</strain>
    </source>
</reference>
<dbReference type="GO" id="GO:0000049">
    <property type="term" value="F:tRNA binding"/>
    <property type="evidence" value="ECO:0007669"/>
    <property type="project" value="UniProtKB-KW"/>
</dbReference>
<dbReference type="EMBL" id="LPWH01000003">
    <property type="protein sequence ID" value="POR05356.1"/>
    <property type="molecule type" value="Genomic_DNA"/>
</dbReference>
<dbReference type="InterPro" id="IPR001328">
    <property type="entry name" value="Pept_tRNA_hydro"/>
</dbReference>
<gene>
    <name evidence="4" type="ORF">AU468_01365</name>
</gene>
<evidence type="ECO:0000256" key="2">
    <source>
        <dbReference type="ARBA" id="ARBA00022801"/>
    </source>
</evidence>
<dbReference type="AlphaFoldDB" id="A0A2S4K0S7"/>
<keyword evidence="5" id="KW-1185">Reference proteome</keyword>
<dbReference type="PANTHER" id="PTHR17224">
    <property type="entry name" value="PEPTIDYL-TRNA HYDROLASE"/>
    <property type="match status" value="1"/>
</dbReference>
<keyword evidence="1" id="KW-0820">tRNA-binding</keyword>
<evidence type="ECO:0000256" key="1">
    <source>
        <dbReference type="ARBA" id="ARBA00022555"/>
    </source>
</evidence>
<dbReference type="NCBIfam" id="TIGR00447">
    <property type="entry name" value="pth"/>
    <property type="match status" value="1"/>
</dbReference>
<dbReference type="RefSeq" id="WP_051075297.1">
    <property type="nucleotide sequence ID" value="NZ_LPWH01000003.1"/>
</dbReference>